<dbReference type="Proteomes" id="UP000199029">
    <property type="component" value="Unassembled WGS sequence"/>
</dbReference>
<evidence type="ECO:0000313" key="1">
    <source>
        <dbReference type="EMBL" id="SFP75760.1"/>
    </source>
</evidence>
<reference evidence="2" key="1">
    <citation type="submission" date="2016-10" db="EMBL/GenBank/DDBJ databases">
        <authorList>
            <person name="Varghese N."/>
            <person name="Submissions S."/>
        </authorList>
    </citation>
    <scope>NUCLEOTIDE SEQUENCE [LARGE SCALE GENOMIC DNA]</scope>
    <source>
        <strain evidence="2">OR362-8,ATCC BAA-1266,JCM 13504</strain>
    </source>
</reference>
<dbReference type="EMBL" id="FOXS01000001">
    <property type="protein sequence ID" value="SFP75760.1"/>
    <property type="molecule type" value="Genomic_DNA"/>
</dbReference>
<sequence>MRNNGGKPEVMKFLFTFLLGCSLLPVFAQQPQFTLRRITLPKEVASADNQFSGLFISTGTLFLMSESRLQDHAEGKLYAVSLTDVDRQLTDSTYALPFQKLSLLNLAVLQAKINAAGQRYEGLEALLIDGEVVYLTVETDTPSPNGYLLKGALRGDAVVLDTAFCVPLPKPVAADGSHIYNAGFEALAKSGKRLFAFFEYNSFPGNNYAYEFNKRQRTSFRTPRKRQVAQLPFRLTDVTAGKKNHFTAINYFFQGGGDDAVYRTPAGDLDNAKLIQQNGTYRSYSRLLDLEWKGKKFTWRPLWEFPEQYWGYNWEGIAAYRGGYFLVNDKYTPQRPYVTTLIYLQRVP</sequence>
<keyword evidence="2" id="KW-1185">Reference proteome</keyword>
<gene>
    <name evidence="1" type="ORF">SAMN04515668_0242</name>
</gene>
<accession>A0A1I5SYB2</accession>
<name>A0A1I5SYB2_HYMAR</name>
<protein>
    <submittedName>
        <fullName evidence="1">Uncharacterized protein</fullName>
    </submittedName>
</protein>
<organism evidence="1 2">
    <name type="scientific">Hymenobacter arizonensis</name>
    <name type="common">Siccationidurans arizonensis</name>
    <dbReference type="NCBI Taxonomy" id="1227077"/>
    <lineage>
        <taxon>Bacteria</taxon>
        <taxon>Pseudomonadati</taxon>
        <taxon>Bacteroidota</taxon>
        <taxon>Cytophagia</taxon>
        <taxon>Cytophagales</taxon>
        <taxon>Hymenobacteraceae</taxon>
        <taxon>Hymenobacter</taxon>
    </lineage>
</organism>
<proteinExistence type="predicted"/>
<dbReference type="STRING" id="1227077.SAMN04515668_0242"/>
<evidence type="ECO:0000313" key="2">
    <source>
        <dbReference type="Proteomes" id="UP000199029"/>
    </source>
</evidence>
<dbReference type="AlphaFoldDB" id="A0A1I5SYB2"/>